<accession>A0A2M6WPE7</accession>
<dbReference type="EMBL" id="PFAQ01000040">
    <property type="protein sequence ID" value="PIT94681.1"/>
    <property type="molecule type" value="Genomic_DNA"/>
</dbReference>
<comment type="caution">
    <text evidence="1">The sequence shown here is derived from an EMBL/GenBank/DDBJ whole genome shotgun (WGS) entry which is preliminary data.</text>
</comment>
<dbReference type="Proteomes" id="UP000228900">
    <property type="component" value="Unassembled WGS sequence"/>
</dbReference>
<evidence type="ECO:0000313" key="2">
    <source>
        <dbReference type="Proteomes" id="UP000228900"/>
    </source>
</evidence>
<organism evidence="1 2">
    <name type="scientific">Candidatus Falkowbacteria bacterium CG10_big_fil_rev_8_21_14_0_10_39_9</name>
    <dbReference type="NCBI Taxonomy" id="1974566"/>
    <lineage>
        <taxon>Bacteria</taxon>
        <taxon>Candidatus Falkowiibacteriota</taxon>
    </lineage>
</organism>
<sequence length="104" mass="11975">MQYYGYYKSRPLTPRPQKGQIIEPDILGEIIASWSGNYGGWLTYLIENNDKVLVAVTNPKFDPASHPVIPLTCLINISPEDLEDRIEIRYINERCVKGIIVYFE</sequence>
<evidence type="ECO:0000313" key="1">
    <source>
        <dbReference type="EMBL" id="PIT94681.1"/>
    </source>
</evidence>
<name>A0A2M6WPE7_9BACT</name>
<dbReference type="AlphaFoldDB" id="A0A2M6WPE7"/>
<protein>
    <submittedName>
        <fullName evidence="1">Uncharacterized protein</fullName>
    </submittedName>
</protein>
<reference evidence="2" key="1">
    <citation type="submission" date="2017-09" db="EMBL/GenBank/DDBJ databases">
        <title>Depth-based differentiation of microbial function through sediment-hosted aquifers and enrichment of novel symbionts in the deep terrestrial subsurface.</title>
        <authorList>
            <person name="Probst A.J."/>
            <person name="Ladd B."/>
            <person name="Jarett J.K."/>
            <person name="Geller-Mcgrath D.E."/>
            <person name="Sieber C.M.K."/>
            <person name="Emerson J.B."/>
            <person name="Anantharaman K."/>
            <person name="Thomas B.C."/>
            <person name="Malmstrom R."/>
            <person name="Stieglmeier M."/>
            <person name="Klingl A."/>
            <person name="Woyke T."/>
            <person name="Ryan C.M."/>
            <person name="Banfield J.F."/>
        </authorList>
    </citation>
    <scope>NUCLEOTIDE SEQUENCE [LARGE SCALE GENOMIC DNA]</scope>
</reference>
<gene>
    <name evidence="1" type="ORF">COT98_02540</name>
</gene>
<proteinExistence type="predicted"/>